<proteinExistence type="predicted"/>
<dbReference type="PROSITE" id="PS50081">
    <property type="entry name" value="ZF_DAG_PE_2"/>
    <property type="match status" value="1"/>
</dbReference>
<dbReference type="GO" id="GO:0031032">
    <property type="term" value="P:actomyosin structure organization"/>
    <property type="evidence" value="ECO:0007669"/>
    <property type="project" value="TreeGrafter"/>
</dbReference>
<dbReference type="Pfam" id="PF00130">
    <property type="entry name" value="C1_1"/>
    <property type="match status" value="1"/>
</dbReference>
<dbReference type="InterPro" id="IPR002219">
    <property type="entry name" value="PKC_DAG/PE"/>
</dbReference>
<dbReference type="InterPro" id="IPR011993">
    <property type="entry name" value="PH-like_dom_sf"/>
</dbReference>
<dbReference type="SUPFAM" id="SSF57889">
    <property type="entry name" value="Cysteine-rich domain"/>
    <property type="match status" value="1"/>
</dbReference>
<dbReference type="PROSITE" id="PS00479">
    <property type="entry name" value="ZF_DAG_PE_1"/>
    <property type="match status" value="1"/>
</dbReference>
<dbReference type="InterPro" id="IPR057529">
    <property type="entry name" value="MRCK/ROCK_PH"/>
</dbReference>
<keyword evidence="2" id="KW-0479">Metal-binding</keyword>
<dbReference type="KEGG" id="aqu:109591988"/>
<evidence type="ECO:0000259" key="5">
    <source>
        <dbReference type="PROSITE" id="PS50081"/>
    </source>
</evidence>
<dbReference type="Gene3D" id="3.30.60.20">
    <property type="match status" value="1"/>
</dbReference>
<reference evidence="7" key="1">
    <citation type="journal article" date="2010" name="Nature">
        <title>The Amphimedon queenslandica genome and the evolution of animal complexity.</title>
        <authorList>
            <person name="Srivastava M."/>
            <person name="Simakov O."/>
            <person name="Chapman J."/>
            <person name="Fahey B."/>
            <person name="Gauthier M.E."/>
            <person name="Mitros T."/>
            <person name="Richards G.S."/>
            <person name="Conaco C."/>
            <person name="Dacre M."/>
            <person name="Hellsten U."/>
            <person name="Larroux C."/>
            <person name="Putnam N.H."/>
            <person name="Stanke M."/>
            <person name="Adamska M."/>
            <person name="Darling A."/>
            <person name="Degnan S.M."/>
            <person name="Oakley T.H."/>
            <person name="Plachetzki D.C."/>
            <person name="Zhai Y."/>
            <person name="Adamski M."/>
            <person name="Calcino A."/>
            <person name="Cummins S.F."/>
            <person name="Goodstein D.M."/>
            <person name="Harris C."/>
            <person name="Jackson D.J."/>
            <person name="Leys S.P."/>
            <person name="Shu S."/>
            <person name="Woodcroft B.J."/>
            <person name="Vervoort M."/>
            <person name="Kosik K.S."/>
            <person name="Manning G."/>
            <person name="Degnan B.M."/>
            <person name="Rokhsar D.S."/>
        </authorList>
    </citation>
    <scope>NUCLEOTIDE SEQUENCE [LARGE SCALE GENOMIC DNA]</scope>
</reference>
<dbReference type="SMART" id="SM00109">
    <property type="entry name" value="C1"/>
    <property type="match status" value="1"/>
</dbReference>
<dbReference type="Pfam" id="PF25346">
    <property type="entry name" value="PH_MRCK"/>
    <property type="match status" value="1"/>
</dbReference>
<dbReference type="GO" id="GO:0046872">
    <property type="term" value="F:metal ion binding"/>
    <property type="evidence" value="ECO:0007669"/>
    <property type="project" value="UniProtKB-KW"/>
</dbReference>
<reference evidence="6" key="2">
    <citation type="submission" date="2024-06" db="UniProtKB">
        <authorList>
            <consortium name="EnsemblMetazoa"/>
        </authorList>
    </citation>
    <scope>IDENTIFICATION</scope>
</reference>
<evidence type="ECO:0000313" key="6">
    <source>
        <dbReference type="EnsemblMetazoa" id="XP_019863130.1"/>
    </source>
</evidence>
<dbReference type="GeneID" id="109591988"/>
<protein>
    <recommendedName>
        <fullName evidence="5">Phorbol-ester/DAG-type domain-containing protein</fullName>
    </recommendedName>
</protein>
<dbReference type="EnsemblMetazoa" id="XM_020007571.1">
    <property type="protein sequence ID" value="XP_019863130.1"/>
    <property type="gene ID" value="LOC109591988"/>
</dbReference>
<feature type="coiled-coil region" evidence="4">
    <location>
        <begin position="12"/>
        <end position="60"/>
    </location>
</feature>
<sequence length="226" mass="25303">MQQNFENELRAKQRVEEELTHIRTQLAHTESDVVQLKAQIESLQKENEKLNKENQKYRMGLGSRNDSFTTSIFHHQSGNQLETSTRAAPQKPKVITGTEREGTHELVVRSFDSPTKCDACTSVMFGLVRQGMMCKNCQMSCHVQCKDKVLATCPLPPGQAKMPSGIDIHHGVGTACEGWIQVPKPGGVKKGWTRAYAFVCDFKIFCHEPSNDVHSPANGVFNIFDI</sequence>
<keyword evidence="3" id="KW-0862">Zinc</keyword>
<dbReference type="AlphaFoldDB" id="A0AAN0K0V2"/>
<feature type="domain" description="Phorbol-ester/DAG-type" evidence="5">
    <location>
        <begin position="103"/>
        <end position="153"/>
    </location>
</feature>
<keyword evidence="1" id="KW-0597">Phosphoprotein</keyword>
<dbReference type="RefSeq" id="XP_019863130.1">
    <property type="nucleotide sequence ID" value="XM_020007571.1"/>
</dbReference>
<dbReference type="InterPro" id="IPR046349">
    <property type="entry name" value="C1-like_sf"/>
</dbReference>
<accession>A0AAN0K0V2</accession>
<evidence type="ECO:0000256" key="1">
    <source>
        <dbReference type="ARBA" id="ARBA00022553"/>
    </source>
</evidence>
<dbReference type="Gene3D" id="2.30.29.30">
    <property type="entry name" value="Pleckstrin-homology domain (PH domain)/Phosphotyrosine-binding domain (PTB)"/>
    <property type="match status" value="1"/>
</dbReference>
<dbReference type="GO" id="GO:0005856">
    <property type="term" value="C:cytoskeleton"/>
    <property type="evidence" value="ECO:0007669"/>
    <property type="project" value="TreeGrafter"/>
</dbReference>
<evidence type="ECO:0000256" key="4">
    <source>
        <dbReference type="SAM" id="Coils"/>
    </source>
</evidence>
<dbReference type="GO" id="GO:0005737">
    <property type="term" value="C:cytoplasm"/>
    <property type="evidence" value="ECO:0007669"/>
    <property type="project" value="TreeGrafter"/>
</dbReference>
<keyword evidence="4" id="KW-0175">Coiled coil</keyword>
<keyword evidence="7" id="KW-1185">Reference proteome</keyword>
<dbReference type="InterPro" id="IPR020454">
    <property type="entry name" value="DAG/PE-bd"/>
</dbReference>
<evidence type="ECO:0000256" key="3">
    <source>
        <dbReference type="ARBA" id="ARBA00022833"/>
    </source>
</evidence>
<evidence type="ECO:0000313" key="7">
    <source>
        <dbReference type="Proteomes" id="UP000007879"/>
    </source>
</evidence>
<dbReference type="GO" id="GO:0004674">
    <property type="term" value="F:protein serine/threonine kinase activity"/>
    <property type="evidence" value="ECO:0007669"/>
    <property type="project" value="TreeGrafter"/>
</dbReference>
<dbReference type="PRINTS" id="PR00008">
    <property type="entry name" value="DAGPEDOMAIN"/>
</dbReference>
<dbReference type="PANTHER" id="PTHR22988:SF66">
    <property type="entry name" value="SERINE_THREONINE-PROTEIN KINASE GENGHIS KHAN"/>
    <property type="match status" value="1"/>
</dbReference>
<dbReference type="InterPro" id="IPR050839">
    <property type="entry name" value="Rho-assoc_Ser/Thr_Kinase"/>
</dbReference>
<dbReference type="Proteomes" id="UP000007879">
    <property type="component" value="Unassembled WGS sequence"/>
</dbReference>
<organism evidence="6 7">
    <name type="scientific">Amphimedon queenslandica</name>
    <name type="common">Sponge</name>
    <dbReference type="NCBI Taxonomy" id="400682"/>
    <lineage>
        <taxon>Eukaryota</taxon>
        <taxon>Metazoa</taxon>
        <taxon>Porifera</taxon>
        <taxon>Demospongiae</taxon>
        <taxon>Heteroscleromorpha</taxon>
        <taxon>Haplosclerida</taxon>
        <taxon>Niphatidae</taxon>
        <taxon>Amphimedon</taxon>
    </lineage>
</organism>
<name>A0AAN0K0V2_AMPQE</name>
<evidence type="ECO:0000256" key="2">
    <source>
        <dbReference type="ARBA" id="ARBA00022723"/>
    </source>
</evidence>
<dbReference type="CDD" id="cd20809">
    <property type="entry name" value="C1_MRCK"/>
    <property type="match status" value="1"/>
</dbReference>
<dbReference type="FunFam" id="3.30.60.20:FF:000005">
    <property type="entry name" value="Non-specific serine/threonine protein kinase"/>
    <property type="match status" value="1"/>
</dbReference>
<dbReference type="PANTHER" id="PTHR22988">
    <property type="entry name" value="MYOTONIC DYSTROPHY S/T KINASE-RELATED"/>
    <property type="match status" value="1"/>
</dbReference>